<proteinExistence type="predicted"/>
<reference evidence="2 3" key="1">
    <citation type="journal article" date="2019" name="J Genomics">
        <title>The Draft Genome of a Hydrogen-producing Cyanobacterium, Arthrospira platensis NIES-46.</title>
        <authorList>
            <person name="Suzuki S."/>
            <person name="Yamaguchi H."/>
            <person name="Kawachi M."/>
        </authorList>
    </citation>
    <scope>NUCLEOTIDE SEQUENCE [LARGE SCALE GENOMIC DNA]</scope>
    <source>
        <strain evidence="2 3">NIES-46</strain>
    </source>
</reference>
<organism evidence="2 3">
    <name type="scientific">Limnospira platensis NIES-46</name>
    <dbReference type="NCBI Taxonomy" id="1236695"/>
    <lineage>
        <taxon>Bacteria</taxon>
        <taxon>Bacillati</taxon>
        <taxon>Cyanobacteriota</taxon>
        <taxon>Cyanophyceae</taxon>
        <taxon>Oscillatoriophycideae</taxon>
        <taxon>Oscillatoriales</taxon>
        <taxon>Sirenicapillariaceae</taxon>
        <taxon>Limnospira</taxon>
    </lineage>
</organism>
<dbReference type="RefSeq" id="WP_006618553.1">
    <property type="nucleotide sequence ID" value="NZ_BIMW01000005.1"/>
</dbReference>
<protein>
    <recommendedName>
        <fullName evidence="1">RiboL-PSP-HEPN domain-containing protein</fullName>
    </recommendedName>
</protein>
<gene>
    <name evidence="2" type="ORF">NIES46_02730</name>
</gene>
<name>A0A5M3T1F7_LIMPL</name>
<dbReference type="Proteomes" id="UP000326169">
    <property type="component" value="Unassembled WGS sequence"/>
</dbReference>
<dbReference type="GeneID" id="301681249"/>
<accession>A0A5M3T1F7</accession>
<dbReference type="EMBL" id="BIMW01000005">
    <property type="protein sequence ID" value="GCE92235.1"/>
    <property type="molecule type" value="Genomic_DNA"/>
</dbReference>
<dbReference type="InterPro" id="IPR041519">
    <property type="entry name" value="HEPN_RiboL-PSP"/>
</dbReference>
<evidence type="ECO:0000313" key="2">
    <source>
        <dbReference type="EMBL" id="GCE92235.1"/>
    </source>
</evidence>
<evidence type="ECO:0000313" key="3">
    <source>
        <dbReference type="Proteomes" id="UP000326169"/>
    </source>
</evidence>
<sequence length="242" mass="27274">MQLALDQFRVSIARVRDLIDVHNYIKSQSTPALDLSDILRASLVLAVSALDYYIHEVVTLGMLEIYKGERPQTAAFSRFQVSLGNTTNDRLMLMNIESWLETEIQLSQAGSLLPPSPSVSDLLPLISSAIQNKLNQTSLLNDELRENLGYKSFQKPDKIADAIRLIYDQKLWDEVAQQMGKSASDIKQQLSAIVDRRNKIAHQADIDPSFGIGNRWPIYDCLVSDCVDFLEQLVETIHQVLT</sequence>
<keyword evidence="3" id="KW-1185">Reference proteome</keyword>
<feature type="domain" description="RiboL-PSP-HEPN" evidence="1">
    <location>
        <begin position="13"/>
        <end position="241"/>
    </location>
</feature>
<evidence type="ECO:0000259" key="1">
    <source>
        <dbReference type="Pfam" id="PF18735"/>
    </source>
</evidence>
<comment type="caution">
    <text evidence="2">The sequence shown here is derived from an EMBL/GenBank/DDBJ whole genome shotgun (WGS) entry which is preliminary data.</text>
</comment>
<dbReference type="Pfam" id="PF18735">
    <property type="entry name" value="HEPN_RiboL-PSP"/>
    <property type="match status" value="1"/>
</dbReference>